<dbReference type="Pfam" id="PF13385">
    <property type="entry name" value="Laminin_G_3"/>
    <property type="match status" value="1"/>
</dbReference>
<dbReference type="InterPro" id="IPR006558">
    <property type="entry name" value="LamG-like"/>
</dbReference>
<dbReference type="NCBIfam" id="TIGR04183">
    <property type="entry name" value="Por_Secre_tail"/>
    <property type="match status" value="1"/>
</dbReference>
<organism evidence="4 5">
    <name type="scientific">Winogradskyella luteola</name>
    <dbReference type="NCBI Taxonomy" id="2828330"/>
    <lineage>
        <taxon>Bacteria</taxon>
        <taxon>Pseudomonadati</taxon>
        <taxon>Bacteroidota</taxon>
        <taxon>Flavobacteriia</taxon>
        <taxon>Flavobacteriales</taxon>
        <taxon>Flavobacteriaceae</taxon>
        <taxon>Winogradskyella</taxon>
    </lineage>
</organism>
<keyword evidence="5" id="KW-1185">Reference proteome</keyword>
<keyword evidence="1" id="KW-0732">Signal</keyword>
<evidence type="ECO:0000313" key="4">
    <source>
        <dbReference type="EMBL" id="MBV7270173.1"/>
    </source>
</evidence>
<accession>A0A9X1JRR0</accession>
<protein>
    <submittedName>
        <fullName evidence="4">Ig-like domain-containing protein</fullName>
    </submittedName>
</protein>
<evidence type="ECO:0000256" key="2">
    <source>
        <dbReference type="ARBA" id="ARBA00023157"/>
    </source>
</evidence>
<evidence type="ECO:0000313" key="5">
    <source>
        <dbReference type="Proteomes" id="UP001138894"/>
    </source>
</evidence>
<reference evidence="4" key="1">
    <citation type="submission" date="2021-04" db="EMBL/GenBank/DDBJ databases">
        <authorList>
            <person name="Pira H."/>
            <person name="Risdian C."/>
            <person name="Wink J."/>
        </authorList>
    </citation>
    <scope>NUCLEOTIDE SEQUENCE</scope>
    <source>
        <strain evidence="4">WHY3</strain>
    </source>
</reference>
<dbReference type="InterPro" id="IPR026444">
    <property type="entry name" value="Secre_tail"/>
</dbReference>
<dbReference type="Pfam" id="PF02368">
    <property type="entry name" value="Big_2"/>
    <property type="match status" value="1"/>
</dbReference>
<dbReference type="InterPro" id="IPR003343">
    <property type="entry name" value="Big_2"/>
</dbReference>
<gene>
    <name evidence="4" type="ORF">KCG49_13335</name>
</gene>
<proteinExistence type="predicted"/>
<dbReference type="EMBL" id="JAGSPD010000012">
    <property type="protein sequence ID" value="MBV7270173.1"/>
    <property type="molecule type" value="Genomic_DNA"/>
</dbReference>
<dbReference type="RefSeq" id="WP_218547185.1">
    <property type="nucleotide sequence ID" value="NZ_JAGSPD010000012.1"/>
</dbReference>
<dbReference type="Proteomes" id="UP001138894">
    <property type="component" value="Unassembled WGS sequence"/>
</dbReference>
<dbReference type="SMART" id="SM00560">
    <property type="entry name" value="LamGL"/>
    <property type="match status" value="1"/>
</dbReference>
<feature type="domain" description="LamG-like jellyroll fold" evidence="3">
    <location>
        <begin position="1186"/>
        <end position="1318"/>
    </location>
</feature>
<keyword evidence="2" id="KW-1015">Disulfide bond</keyword>
<sequence>NITVQLDATGNASILPADIDNGSSDNCGISSITLNQTTFNCSDLGVNTVTLFVRDTSNNLSTCTANVTVIDPAANATVSIVSDDSDNIICDNDTISFTATPFDGGASPIYEWFIDNVSFGNNSPNFTPITTLAVGDHDIFVRMQSGLSACTLPKQSNTITVTVESLPVVTSPSQICIGDTGNLMPNTGGTWVSNNPTVATVDNSGLITSVASGNVTFTFTNSATGCSSTTNSVSINALPIISNLPTDNELCVDETHTLSPSFGGTWSSSDTGIATITNAGVITGISDGYVNFTFTDSSTGCNTTSAFIEILQVPQIDAVVASPDTVCEGDDSILTATVFGAGAGSTDVVLVNYNFNSGNDYGSLNGQEASGITSSLNSPNIIFDRTQSGRGVSNPPAFAPNIAGESLTVRDDWQDGFVDATNDPGGAPDDGELIFTLGGPSLPNYDTFEVYFDSKRVEAGGLDKRILIEFSTNNGATWSSAGSRSLRAGTTSYKRFNRTLSGLSNPNSLQIRLSVDDGSTYTSSFGTYSNQTNPDVKIDNFQVRASVNGPGFVYNWSVLSGDTSSLPAFTDNSQITVLPNVTTEYEVTVTSIDGCPASETITVNVNPAPEISFSTNYCPSAPHNNEVEITAMSSIPGTTYQWIITYPNPGDSDYTHGGHSNTSATAYVDTAGTYQVIATAPSGCTSSATINIATELVTNGDFSQGNVGFTSDYTYYPDVAGNNELVDDSGTNGYSVTTNGNDVNPSFWGNDRTGDAASNFMAINGHGNTLVVWRQQVTIEPNTEYYFAVWGMSLNDDSQTAQLTFNIDGTNVGTPVSLPTRPNNNNPGSDNWTRLYGSWTSPNAPGPQTIDIEIRNLNNSATGIDFGLDDISFSTLDPFIILTSPDYTDDEQIVCQDTAFDDITYAVGGASNGADIQWWLDGTPVGTGPFPNNTLPTGVQTSFDGEEYRINGVPTQFGTFTYTISTSSTCGTPKTASGTIVVNEAPTVNITNPPSSIVCETEGTINLEAIIGGAATGGTWSISGTPIATTITGNTATAAYTISTTGLTTFTFTTDDPSGPCDAVTETLDMDISTYITADAGVDRVRSNCSKTTTQLAANNVVGLWSVISGQPTNSYYFADATSYNTEFTGESGEIYTLQWEATNTGACTNDVDTMTLEIPDCRDRLVFDGFDDSLIFGDNYGLDTGAFSFEAWVKPDIVTGTQTIVSKRNSTNLSSGYDLSLINNRLFFRWNNQSMFSTQTMNNTKWYHLAVTFNGSDTYTLYIDGFVVQTNNSGASPTSNTNKALIAAMDTTNDLAINYFDGNIDEVRFWNTELSVDQIREMMNQEIEANGVNVRGVVVPFDISGLQWNNLIGYYQMRFGPQTVLANGILQDISTVSPVDGKLSKMTTTQTETAPIPYITANNGAWDNTNTWENGNLQQLPNSAVNSINGLAQTWNIVVSQHNVSANRAIQVASMLVDANKLSITYDQSLTIDTYLKIDGTLDLVGQSQLLQPLGSVVDYSGSGSLERDQQGTSNLYNYNYWASPVSNNGSNYSIGNVLNDGTTATNPQPLSWTDANNANPLTTPITLSRRWLYLYENYPENSIADWNFIDENQNIPVGLGFSMKGSGSSSADQNYTFIGQPNNGTITSPVTPDYQALVGNPYPSAIDANAFILDNSGVLADGTLYFWEHAATNSSHNLSAYEGGYAARNLTTGIPAVSPPEINGEGSANKIPGRYVPVAQGFFVTGNATGGNITFRNSQRTFVKELGANSVFLRPNHESNVETNTEQGLDDDKFIRLDFISPENAIRHIVIGFMDNDSATDGIDYGYDGINQDHFPNDMSFNIEGEKFVIQGVSTFDDTKSYPLDIDLASGGNIEIALHALENFEDTIDVLIFDALNGSYTRINDANFQKHLETGNYSNRFYLVFQEDNSLSTIEEELDRVMVNYLQSTNEIYVNLPLSMQVKQMALINILGQTVRNWNANSLPTSNTFKIPVEKVSEGNYILKVETNKGTLNKKLIVKY</sequence>
<comment type="caution">
    <text evidence="4">The sequence shown here is derived from an EMBL/GenBank/DDBJ whole genome shotgun (WGS) entry which is preliminary data.</text>
</comment>
<name>A0A9X1JRR0_9FLAO</name>
<feature type="non-terminal residue" evidence="4">
    <location>
        <position position="1"/>
    </location>
</feature>
<evidence type="ECO:0000259" key="3">
    <source>
        <dbReference type="SMART" id="SM00560"/>
    </source>
</evidence>
<evidence type="ECO:0000256" key="1">
    <source>
        <dbReference type="ARBA" id="ARBA00022729"/>
    </source>
</evidence>